<sequence length="87" mass="9941">MREKERNKKKGYQIIAGAILVVLACLMGIYYIFNHPGAFLNMVGIILFYGFVFLVICYAIQHIMKAKKKLDDKAEKIGASFQNKPKK</sequence>
<evidence type="ECO:0000256" key="1">
    <source>
        <dbReference type="SAM" id="Phobius"/>
    </source>
</evidence>
<feature type="transmembrane region" description="Helical" evidence="1">
    <location>
        <begin position="12"/>
        <end position="33"/>
    </location>
</feature>
<protein>
    <submittedName>
        <fullName evidence="3">Uncharacterized protein</fullName>
    </submittedName>
</protein>
<reference evidence="3" key="2">
    <citation type="submission" date="2021-03" db="EMBL/GenBank/DDBJ databases">
        <title>Genomic Encyclopedia of Type Strains, Phase IV (KMG-IV): sequencing the most valuable type-strain genomes for metagenomic binning, comparative biology and taxonomic classification.</title>
        <authorList>
            <person name="Goeker M."/>
        </authorList>
    </citation>
    <scope>NUCLEOTIDE SEQUENCE</scope>
    <source>
        <strain evidence="3">DSM 2771</strain>
    </source>
</reference>
<gene>
    <name evidence="2" type="ORF">HNP85_000467</name>
    <name evidence="3" type="ORF">J2745_000511</name>
</gene>
<keyword evidence="1" id="KW-0812">Transmembrane</keyword>
<dbReference type="Proteomes" id="UP000742560">
    <property type="component" value="Unassembled WGS sequence"/>
</dbReference>
<proteinExistence type="predicted"/>
<evidence type="ECO:0000313" key="2">
    <source>
        <dbReference type="EMBL" id="MBM7408795.1"/>
    </source>
</evidence>
<dbReference type="RefSeq" id="WP_204936607.1">
    <property type="nucleotide sequence ID" value="NZ_JAFBBC010000001.1"/>
</dbReference>
<evidence type="ECO:0000313" key="4">
    <source>
        <dbReference type="Proteomes" id="UP000742560"/>
    </source>
</evidence>
<comment type="caution">
    <text evidence="3">The sequence shown here is derived from an EMBL/GenBank/DDBJ whole genome shotgun (WGS) entry which is preliminary data.</text>
</comment>
<reference evidence="2" key="1">
    <citation type="submission" date="2021-01" db="EMBL/GenBank/DDBJ databases">
        <title>Genomic Encyclopedia of Type Strains, Phase IV (KMG-V): Genome sequencing to study the core and pangenomes of soil and plant-associated prokaryotes.</title>
        <authorList>
            <person name="Whitman W."/>
        </authorList>
    </citation>
    <scope>NUCLEOTIDE SEQUENCE</scope>
    <source>
        <strain evidence="2">RC</strain>
    </source>
</reference>
<dbReference type="AlphaFoldDB" id="A0A8T4H135"/>
<keyword evidence="1" id="KW-1133">Transmembrane helix</keyword>
<feature type="transmembrane region" description="Helical" evidence="1">
    <location>
        <begin position="39"/>
        <end position="60"/>
    </location>
</feature>
<dbReference type="EMBL" id="JAGINF010000001">
    <property type="protein sequence ID" value="MBP2219036.1"/>
    <property type="molecule type" value="Genomic_DNA"/>
</dbReference>
<dbReference type="EMBL" id="JAFBBC010000001">
    <property type="protein sequence ID" value="MBM7408795.1"/>
    <property type="molecule type" value="Genomic_DNA"/>
</dbReference>
<organism evidence="3 4">
    <name type="scientific">Methanococcus maripaludis</name>
    <name type="common">Methanococcus deltae</name>
    <dbReference type="NCBI Taxonomy" id="39152"/>
    <lineage>
        <taxon>Archaea</taxon>
        <taxon>Methanobacteriati</taxon>
        <taxon>Methanobacteriota</taxon>
        <taxon>Methanomada group</taxon>
        <taxon>Methanococci</taxon>
        <taxon>Methanococcales</taxon>
        <taxon>Methanococcaceae</taxon>
        <taxon>Methanococcus</taxon>
    </lineage>
</organism>
<dbReference type="Proteomes" id="UP000722095">
    <property type="component" value="Unassembled WGS sequence"/>
</dbReference>
<dbReference type="PROSITE" id="PS51257">
    <property type="entry name" value="PROKAR_LIPOPROTEIN"/>
    <property type="match status" value="1"/>
</dbReference>
<accession>A0A8T4H135</accession>
<evidence type="ECO:0000313" key="3">
    <source>
        <dbReference type="EMBL" id="MBP2219036.1"/>
    </source>
</evidence>
<name>A0A8T4H135_METMI</name>
<keyword evidence="1" id="KW-0472">Membrane</keyword>